<feature type="domain" description="CUB" evidence="8">
    <location>
        <begin position="2521"/>
        <end position="2639"/>
    </location>
</feature>
<feature type="disulfide bond" evidence="6">
    <location>
        <begin position="2521"/>
        <end position="2548"/>
    </location>
</feature>
<dbReference type="Proteomes" id="UP000288716">
    <property type="component" value="Unassembled WGS sequence"/>
</dbReference>
<dbReference type="Pfam" id="PF00431">
    <property type="entry name" value="CUB"/>
    <property type="match status" value="26"/>
</dbReference>
<protein>
    <submittedName>
        <fullName evidence="10">Cubilin-like protein</fullName>
    </submittedName>
</protein>
<gene>
    <name evidence="10" type="ORF">B4U80_03145</name>
</gene>
<dbReference type="InterPro" id="IPR001881">
    <property type="entry name" value="EGF-like_Ca-bd_dom"/>
</dbReference>
<dbReference type="SMART" id="SM00042">
    <property type="entry name" value="CUB"/>
    <property type="match status" value="26"/>
</dbReference>
<evidence type="ECO:0000256" key="3">
    <source>
        <dbReference type="ARBA" id="ARBA00022737"/>
    </source>
</evidence>
<keyword evidence="3" id="KW-0677">Repeat</keyword>
<dbReference type="OrthoDB" id="6512949at2759"/>
<organism evidence="10 11">
    <name type="scientific">Leptotrombidium deliense</name>
    <dbReference type="NCBI Taxonomy" id="299467"/>
    <lineage>
        <taxon>Eukaryota</taxon>
        <taxon>Metazoa</taxon>
        <taxon>Ecdysozoa</taxon>
        <taxon>Arthropoda</taxon>
        <taxon>Chelicerata</taxon>
        <taxon>Arachnida</taxon>
        <taxon>Acari</taxon>
        <taxon>Acariformes</taxon>
        <taxon>Trombidiformes</taxon>
        <taxon>Prostigmata</taxon>
        <taxon>Anystina</taxon>
        <taxon>Parasitengona</taxon>
        <taxon>Trombiculoidea</taxon>
        <taxon>Trombiculidae</taxon>
        <taxon>Leptotrombidium</taxon>
    </lineage>
</organism>
<dbReference type="InterPro" id="IPR035914">
    <property type="entry name" value="Sperma_CUB_dom_sf"/>
</dbReference>
<keyword evidence="2" id="KW-0732">Signal</keyword>
<dbReference type="InterPro" id="IPR000152">
    <property type="entry name" value="EGF-type_Asp/Asn_hydroxyl_site"/>
</dbReference>
<sequence>MWSSSKTLVKCEIGAKYGHLTFQANNNQKIIFKTSKVIVNDQNIDILTKFANASNDDLKEKATVIVSGLKDRVDKLDVQIASLSSTVDGVNSINDNLQKVNKTLNAIFGTGSSAYTPSQINAALLLVEETRRNITAFKLKLETNECSSNPCKNGGTCLDLLDGFVCDCMKGWQGQTCESDVDECEYFLGTRDGCQNGAMCINTIGSYRCKCTADYRGVHCTDRHNDCDGASNEELCDHGTCVNLERKIPGQANYVCVCDQGWTTDGRNGSACNVDINECENSAPRCSKDPPVKCLNFAGGFSCENCPPGFTGNGFYCADVNECLTENGGCSQSPRVQCTNTFGSRVCGQCPKGFVGDGITCSQASICSQRNGGCHPLAKCVENDVGSDVFCTCPDNYTGSGYGPKGCSPKDSQPCPCVNGWCLILDNGGYNCSCYPGYTGDVCNVEINQCINDPCKNGATCIPIRNSFMCTCDVEWGGETCEERREACGGRFNQPTGSIKYPISQSDINKAHKCYWIIETTPGKVINLVFSAFSISPAGDCTTNYLVIRDGTSWKSPVLGNSYCGPLGRLPNSGTISTNRHSARIIFNTNSLQSTDGFRLTWSTKDHVCGGTLLSDSGTIQYPSVASSVDSRVDCYWIIKVSNMSNQISLYISQINLNLGTTDKCDSGSDSDFLKIYNGELESDNVLASYCSSMSTTQLFSTSSRILIYYHSNGKGNGNSLQISYNAVSKYKDCGGVFTQDKNVIRSPNFPLQYPVDMRCFYLITVSNGTGISLKFNVLDIEPHSTCGTDYVAVYDGSSEDSPLIGRYCSGVPSPIMSSTNTLFVKFVSDESFSRKGFEAIAETVCGGYFNSPSGILKSPNFPNNYPSHKECVYHIEVKAGNLIQLQFLEFELEMSTSTSKCYLDYVEVREGDNRNASLITRACGKVIPSVITSTYNELWIIFKTDETIQMKGFLANYTTLNIGCGGIFKTPLMSIRSPSHTAGVQCTWFLSAPPGYVVQLTFNTFNLAGMYGNCTLDTLEVHESDRSLLGKYCGNRKPPPITSFSNSLTITYERKESSSKSEGFSISYVFINSTIVCGGIITDSVGFIRSPMFPNNFPNNRNCEWIIKAARGQQISLEPQVFDLGDNCDSLFSYRLSTYLELRNGEYSDSPLIGQYCGSKIPSFILSHSNTLWLRFKSGTQAPSIGFEIKFSTTALGCGGTVTQPFGMLMSPDYPSPYNHNSVCQWIIHVSKGSTVNITVEDVDLEGDACNSNSLEFFDGNNDRSKLLKRICNSGFNSSITSSSNVILVKFRTEASITSRGFKLRYITNCTLTLKGHRGVIESPNFPSMPVSDHYCKWRIEAPAGNMIMFTFSHLSFTQKFGCYRSRVEIKDFLTTGAKQQFQSLKRVCGFGFTSIPQPFNSSSNVALVEYVTSFFRRYIRPSTSRGKRVPALRFPRPFLIPVKTLAPSLFRLEWQRVGCGGEFIGKQWGYFTSLSDPKLNNGADCLWRIQVPDGNYVELGFSEVDIDFNDCTKNYLKVFAGADMTSPLLTTICHKQSYPPTVSSRGNEMLVYYKSDGRGVGRGFMAHFSARKGDCGGRYDYLSSGRIVSRNYYTSYQYNNVYADDCIWYITVPENHVIQLTFDVFDLTNDTNCTHAYVKVYDSSYLTDDESKVLLYHCGKTLPATVRSTSNFMMIRLKYELTVGAEGFDVHYEAVCGGTKTVDKSYYSQYVISSSNYPHKSLTNQYCNWTLKAADPNDKIMLTFTRLQADESVNCTNYVEVREGDTGEGPLIGRYCGKRVPAQIASQGNAMHVYLHSNAIFRAVYTTSTSVCGGYFEADEGHFMTPGYPNNYPTNIECEWVISASEGNKVSFSFIDFQIEQNDYCNTDYVEIRESHGHGQLIGRFCGEEVPTMNLTSSNVLWIKFRSDGVGTAKGFYGFYALQHGVELTGDMGVITSPRYPDAYATGTGKFMWSITSSINTGIMVTFNNLQIVPSRKSKICKRYLQILNGIGEGALSVGKYCGFSNPEPVIIRSNVISVIYYSRKPGRFRITWKANTTLLIKSPSVGPKKIQCGEDYFLNASTSLNLTSPGYPYGYSQNLNCSWTLTTSVGFHFSLKVIDINIEGENCKFDKLQFYEPKEFEAQSWSLNETICGRSKRLLQSTSNRLRIDFLTDPVINKTGFNLNIKPLCGGVIYDTSGEVTASSSQNSTFCEWKIVVTEGRTIKVTFVYVNLPGGDGCRDAFVLLRNGESKYSPLLGSGKFCGRSTLESLETSSNNLFVQFVAPIDRRASFRLRFEQVSLNCGDNIELNEIKKFAEISSPPVPQLNMECDWIISSPANTVIRIDFETQLGTCNITQEYIEIRDGGTMTSPLVKKVCIPVPFHDSESLVSTNNMMFFRFVSLGNSFLSTFTAKVHINKCGGTLRSYSLTLTSPNYPNEYENKLNCEWRIQAVSEAYIVQISIDNLNVISKGINCSAGDYLEIRDNSKDGFLLGKYCSFNLTEPIFLKSSGPLMYVKFVSDETETANGFSITVTNYYSACGGVINPAVEGEITSPGFPASFPFRRTCQWILKAPLDRRIKLRFTRYNLKKSFQNPGECKDILIITKSPIPPRTRYASNMPCNYFIPPPVESITFGMSIFFTTSGLDVNEGFKAFYSTDNENLCGGLLSENNTDIISYGFNETTSNETFNCMWVLMTDDTLSSRTAAVLFDIFDVPKVDSSVNNKYWTGYDACLDGALVFGAGEGMYIYPSPGAVFCGNRTGTNFFYIMDTRRPESFVFLSMNYSFGNAGVKGRFIINDCGGLFNYLPVNVSTPGYPDGYAPNTVCQWTISTYAYNSRVKLTFSEFDVESNCENDYLLVKNGNYYNSPEIGKYCGSNKPTEIISSGYSLQLIFKTDGNGSAKGFNFKAEEITKACGGHRRYSYGSVVSPNYSSDYENNIECEWFIEVDPSYHLNFSFSGRFDIEMSRDCVNDYVLIEELLNGEWSAVGRFCGRNLVTGILTKSHKARVTFRTNERIQGNGFYLTYEIACGDIFTDNEGVITSPGYPDGYENNLKCEYLIQLKSSDFIQLEFEDFEIELESGACAADSVVIYKSNVTDNSLVPNLPDFKFGPYCGDSTTPNSLTPPPKLMNKGTFLIVFKSDMSVKKRGFKANYRRISCGGNITDLTGTIESPLDGTTYPKNMYCVWYITVPETNAIELRFLSMDLEMCYLCQCDRFSVYDYNETLLIGDFCGSKLPPTAKTSANQMVLIFKSNNYYQKTGFKAVYRATLGEKQGCGGLLQNSSGVIAFPRDSGGTYASDLDCVWIIMTDENTVVNISFDMLDIENSTKCSFDYLEIRDGNSHSDPLINYYCGNYVPDPVLSSGNKLFVQFHSDSETSKTGFKLRYEAVNSSCGGSWIVTNVTQSVKSPNYPSAYPPLSRCRYHFVLTKPWVQLVDFNFQDFDVSCENGDYIELVDEKIAMEPYRLCGTDRHRYTARNGVWMTFSSGISMVNNRGFLLNYVVKSCNQTYNTSSGYIVNHHYPYPTYLSGSTICTANITTSVGSKITLYFHQFEFFMKAKSCANAKMEIIEGFSDSSRSRILATICPGDPLPNPIFSSSNEVMIRLIPVYYKMYILYTSSDYPGCGGNITAINGTFTSPKYPDAYNENRECIWIVRSLGMHSLTLQFTSFELSSSVGCNTNFVELYDGMDVIAQNKVARYCGDCNKLLLQQDNPAEYRSEGNTLVLKMVTSANNTGTGFRATFITNNLGLTKRNKIVTSFIKPIRENIG</sequence>
<dbReference type="EMBL" id="NCKV01000415">
    <property type="protein sequence ID" value="RWS30688.1"/>
    <property type="molecule type" value="Genomic_DNA"/>
</dbReference>
<accession>A0A443ST17</accession>
<feature type="domain" description="CUB" evidence="8">
    <location>
        <begin position="2895"/>
        <end position="3008"/>
    </location>
</feature>
<feature type="domain" description="CUB" evidence="8">
    <location>
        <begin position="1461"/>
        <end position="1573"/>
    </location>
</feature>
<feature type="domain" description="CUB" evidence="8">
    <location>
        <begin position="3009"/>
        <end position="3136"/>
    </location>
</feature>
<reference evidence="10 11" key="1">
    <citation type="journal article" date="2018" name="Gigascience">
        <title>Genomes of trombidid mites reveal novel predicted allergens and laterally-transferred genes associated with secondary metabolism.</title>
        <authorList>
            <person name="Dong X."/>
            <person name="Chaisiri K."/>
            <person name="Xia D."/>
            <person name="Armstrong S.D."/>
            <person name="Fang Y."/>
            <person name="Donnelly M.J."/>
            <person name="Kadowaki T."/>
            <person name="McGarry J.W."/>
            <person name="Darby A.C."/>
            <person name="Makepeace B.L."/>
        </authorList>
    </citation>
    <scope>NUCLEOTIDE SEQUENCE [LARGE SCALE GENOMIC DNA]</scope>
    <source>
        <strain evidence="10">UoL-UT</strain>
    </source>
</reference>
<feature type="disulfide bond" evidence="7">
    <location>
        <begin position="472"/>
        <end position="481"/>
    </location>
</feature>
<comment type="caution">
    <text evidence="10">The sequence shown here is derived from an EMBL/GenBank/DDBJ whole genome shotgun (WGS) entry which is preliminary data.</text>
</comment>
<feature type="domain" description="CUB" evidence="8">
    <location>
        <begin position="2780"/>
        <end position="2891"/>
    </location>
</feature>
<evidence type="ECO:0000313" key="10">
    <source>
        <dbReference type="EMBL" id="RWS30688.1"/>
    </source>
</evidence>
<dbReference type="InterPro" id="IPR000859">
    <property type="entry name" value="CUB_dom"/>
</dbReference>
<name>A0A443ST17_9ACAR</name>
<feature type="domain" description="CUB" evidence="8">
    <location>
        <begin position="846"/>
        <end position="961"/>
    </location>
</feature>
<feature type="domain" description="EGF-like" evidence="9">
    <location>
        <begin position="411"/>
        <end position="444"/>
    </location>
</feature>
<dbReference type="FunFam" id="2.60.120.290:FF:000013">
    <property type="entry name" value="Membrane frizzled-related protein"/>
    <property type="match status" value="4"/>
</dbReference>
<feature type="domain" description="CUB" evidence="8">
    <location>
        <begin position="1814"/>
        <end position="1925"/>
    </location>
</feature>
<dbReference type="PANTHER" id="PTHR24251:SF37">
    <property type="entry name" value="CUB DOMAIN-CONTAINING PROTEIN"/>
    <property type="match status" value="1"/>
</dbReference>
<feature type="domain" description="CUB" evidence="8">
    <location>
        <begin position="2644"/>
        <end position="2778"/>
    </location>
</feature>
<feature type="disulfide bond" evidence="6">
    <location>
        <begin position="2644"/>
        <end position="2671"/>
    </location>
</feature>
<feature type="domain" description="CUB" evidence="8">
    <location>
        <begin position="3138"/>
        <end position="3248"/>
    </location>
</feature>
<evidence type="ECO:0000256" key="6">
    <source>
        <dbReference type="PROSITE-ProRule" id="PRU00059"/>
    </source>
</evidence>
<feature type="domain" description="EGF-like" evidence="9">
    <location>
        <begin position="446"/>
        <end position="482"/>
    </location>
</feature>
<dbReference type="FunFam" id="2.60.120.290:FF:000003">
    <property type="entry name" value="Neuropilin"/>
    <property type="match status" value="1"/>
</dbReference>
<feature type="domain" description="CUB" evidence="8">
    <location>
        <begin position="609"/>
        <end position="728"/>
    </location>
</feature>
<feature type="domain" description="CUB" evidence="8">
    <location>
        <begin position="1311"/>
        <end position="1447"/>
    </location>
</feature>
<dbReference type="SUPFAM" id="SSF49854">
    <property type="entry name" value="Spermadhesin, CUB domain"/>
    <property type="match status" value="26"/>
</dbReference>
<dbReference type="CDD" id="cd00041">
    <property type="entry name" value="CUB"/>
    <property type="match status" value="26"/>
</dbReference>
<feature type="domain" description="CUB" evidence="8">
    <location>
        <begin position="3484"/>
        <end position="3584"/>
    </location>
</feature>
<proteinExistence type="predicted"/>
<dbReference type="SMART" id="SM00179">
    <property type="entry name" value="EGF_CA"/>
    <property type="match status" value="7"/>
</dbReference>
<evidence type="ECO:0000256" key="7">
    <source>
        <dbReference type="PROSITE-ProRule" id="PRU00076"/>
    </source>
</evidence>
<dbReference type="FunFam" id="2.10.25.10:FF:000143">
    <property type="entry name" value="Protein crumbs 1"/>
    <property type="match status" value="1"/>
</dbReference>
<evidence type="ECO:0000256" key="1">
    <source>
        <dbReference type="ARBA" id="ARBA00022536"/>
    </source>
</evidence>
<feature type="disulfide bond" evidence="7">
    <location>
        <begin position="168"/>
        <end position="177"/>
    </location>
</feature>
<feature type="domain" description="CUB" evidence="8">
    <location>
        <begin position="3603"/>
        <end position="3724"/>
    </location>
</feature>
<feature type="domain" description="CUB" evidence="8">
    <location>
        <begin position="1698"/>
        <end position="1810"/>
    </location>
</feature>
<dbReference type="Pfam" id="PF00008">
    <property type="entry name" value="EGF"/>
    <property type="match status" value="2"/>
</dbReference>
<dbReference type="InterPro" id="IPR049883">
    <property type="entry name" value="NOTCH1_EGF-like"/>
</dbReference>
<feature type="domain" description="CUB" evidence="8">
    <location>
        <begin position="1926"/>
        <end position="2038"/>
    </location>
</feature>
<dbReference type="SUPFAM" id="SSF57196">
    <property type="entry name" value="EGF/Laminin"/>
    <property type="match status" value="3"/>
</dbReference>
<keyword evidence="5" id="KW-0325">Glycoprotein</keyword>
<dbReference type="InterPro" id="IPR018097">
    <property type="entry name" value="EGF_Ca-bd_CS"/>
</dbReference>
<feature type="disulfide bond" evidence="6">
    <location>
        <begin position="2285"/>
        <end position="2312"/>
    </location>
</feature>
<feature type="domain" description="CUB" evidence="8">
    <location>
        <begin position="1078"/>
        <end position="1195"/>
    </location>
</feature>
<dbReference type="PANTHER" id="PTHR24251">
    <property type="entry name" value="OVOCHYMASE-RELATED"/>
    <property type="match status" value="1"/>
</dbReference>
<dbReference type="PROSITE" id="PS50026">
    <property type="entry name" value="EGF_3"/>
    <property type="match status" value="4"/>
</dbReference>
<dbReference type="GO" id="GO:0005509">
    <property type="term" value="F:calcium ion binding"/>
    <property type="evidence" value="ECO:0007669"/>
    <property type="project" value="InterPro"/>
</dbReference>
<feature type="domain" description="CUB" evidence="8">
    <location>
        <begin position="965"/>
        <end position="1072"/>
    </location>
</feature>
<evidence type="ECO:0000256" key="2">
    <source>
        <dbReference type="ARBA" id="ARBA00022729"/>
    </source>
</evidence>
<feature type="domain" description="CUB" evidence="8">
    <location>
        <begin position="2172"/>
        <end position="2281"/>
    </location>
</feature>
<feature type="disulfide bond" evidence="7">
    <location>
        <begin position="434"/>
        <end position="443"/>
    </location>
</feature>
<feature type="domain" description="EGF-like" evidence="9">
    <location>
        <begin position="180"/>
        <end position="221"/>
    </location>
</feature>
<feature type="domain" description="EGF-like" evidence="9">
    <location>
        <begin position="142"/>
        <end position="178"/>
    </location>
</feature>
<feature type="disulfide bond" evidence="7">
    <location>
        <begin position="211"/>
        <end position="220"/>
    </location>
</feature>
<feature type="domain" description="CUB" evidence="8">
    <location>
        <begin position="734"/>
        <end position="845"/>
    </location>
</feature>
<feature type="domain" description="CUB" evidence="8">
    <location>
        <begin position="3372"/>
        <end position="3482"/>
    </location>
</feature>
<dbReference type="PROSITE" id="PS00022">
    <property type="entry name" value="EGF_1"/>
    <property type="match status" value="4"/>
</dbReference>
<dbReference type="VEuPathDB" id="VectorBase:LDEU001351"/>
<evidence type="ECO:0000313" key="11">
    <source>
        <dbReference type="Proteomes" id="UP000288716"/>
    </source>
</evidence>
<evidence type="ECO:0000259" key="9">
    <source>
        <dbReference type="PROSITE" id="PS50026"/>
    </source>
</evidence>
<dbReference type="Gene3D" id="2.10.25.10">
    <property type="entry name" value="Laminin"/>
    <property type="match status" value="6"/>
</dbReference>
<keyword evidence="1 7" id="KW-0245">EGF-like domain</keyword>
<evidence type="ECO:0000256" key="5">
    <source>
        <dbReference type="ARBA" id="ARBA00023180"/>
    </source>
</evidence>
<evidence type="ECO:0000256" key="4">
    <source>
        <dbReference type="ARBA" id="ARBA00023157"/>
    </source>
</evidence>
<evidence type="ECO:0000259" key="8">
    <source>
        <dbReference type="PROSITE" id="PS01180"/>
    </source>
</evidence>
<dbReference type="Pfam" id="PF07645">
    <property type="entry name" value="EGF_CA"/>
    <property type="match status" value="2"/>
</dbReference>
<feature type="domain" description="CUB" evidence="8">
    <location>
        <begin position="1199"/>
        <end position="1310"/>
    </location>
</feature>
<keyword evidence="11" id="KW-1185">Reference proteome</keyword>
<dbReference type="PROSITE" id="PS01187">
    <property type="entry name" value="EGF_CA"/>
    <property type="match status" value="1"/>
</dbReference>
<keyword evidence="4 7" id="KW-1015">Disulfide bond</keyword>
<dbReference type="PROSITE" id="PS01180">
    <property type="entry name" value="CUB"/>
    <property type="match status" value="27"/>
</dbReference>
<dbReference type="FunFam" id="2.60.120.290:FF:000005">
    <property type="entry name" value="Procollagen C-endopeptidase enhancer 1"/>
    <property type="match status" value="8"/>
</dbReference>
<feature type="domain" description="CUB" evidence="8">
    <location>
        <begin position="2401"/>
        <end position="2517"/>
    </location>
</feature>
<feature type="domain" description="CUB" evidence="8">
    <location>
        <begin position="2055"/>
        <end position="2171"/>
    </location>
</feature>
<comment type="caution">
    <text evidence="7">Lacks conserved residue(s) required for the propagation of feature annotation.</text>
</comment>
<dbReference type="CDD" id="cd00054">
    <property type="entry name" value="EGF_CA"/>
    <property type="match status" value="4"/>
</dbReference>
<dbReference type="SMART" id="SM00181">
    <property type="entry name" value="EGF"/>
    <property type="match status" value="8"/>
</dbReference>
<dbReference type="Gene3D" id="2.60.120.290">
    <property type="entry name" value="Spermadhesin, CUB domain"/>
    <property type="match status" value="26"/>
</dbReference>
<feature type="domain" description="CUB" evidence="8">
    <location>
        <begin position="2285"/>
        <end position="2395"/>
    </location>
</feature>
<feature type="domain" description="CUB" evidence="8">
    <location>
        <begin position="488"/>
        <end position="605"/>
    </location>
</feature>
<dbReference type="InterPro" id="IPR000742">
    <property type="entry name" value="EGF"/>
</dbReference>
<dbReference type="PROSITE" id="PS00010">
    <property type="entry name" value="ASX_HYDROXYL"/>
    <property type="match status" value="2"/>
</dbReference>
<dbReference type="PROSITE" id="PS01186">
    <property type="entry name" value="EGF_2"/>
    <property type="match status" value="2"/>
</dbReference>
<feature type="domain" description="CUB" evidence="8">
    <location>
        <begin position="3255"/>
        <end position="3368"/>
    </location>
</feature>
<feature type="domain" description="CUB" evidence="8">
    <location>
        <begin position="1577"/>
        <end position="1697"/>
    </location>
</feature>
<feature type="disulfide bond" evidence="6">
    <location>
        <begin position="3255"/>
        <end position="3282"/>
    </location>
</feature>